<name>A0ABX9C147_9BURK</name>
<accession>A0ABX9C147</accession>
<protein>
    <recommendedName>
        <fullName evidence="4">Transmembrane protein</fullName>
    </recommendedName>
</protein>
<evidence type="ECO:0000313" key="2">
    <source>
        <dbReference type="EMBL" id="RAM63865.1"/>
    </source>
</evidence>
<organism evidence="2 3">
    <name type="scientific">Herbaspirillum rubrisubalbicans</name>
    <dbReference type="NCBI Taxonomy" id="80842"/>
    <lineage>
        <taxon>Bacteria</taxon>
        <taxon>Pseudomonadati</taxon>
        <taxon>Pseudomonadota</taxon>
        <taxon>Betaproteobacteria</taxon>
        <taxon>Burkholderiales</taxon>
        <taxon>Oxalobacteraceae</taxon>
        <taxon>Herbaspirillum</taxon>
    </lineage>
</organism>
<sequence>MLSAGGSAIGAYLDYQEYRISEGKGQHLISLLYKLKIVGGAANLVISLATALTYSAPYLRQVTAKSVLFVTARAVEKELELIAARGLLMLAGTTLSVGLLALQILIWTLIDDELQDWCSLCPFGEKREAKAAFSSHREQILALNKALSDLRLAPAALEPAKAAWIETEEATLYEIQMYF</sequence>
<proteinExistence type="predicted"/>
<dbReference type="EMBL" id="JUGD01000017">
    <property type="protein sequence ID" value="RAM63865.1"/>
    <property type="molecule type" value="Genomic_DNA"/>
</dbReference>
<evidence type="ECO:0008006" key="4">
    <source>
        <dbReference type="Google" id="ProtNLM"/>
    </source>
</evidence>
<feature type="transmembrane region" description="Helical" evidence="1">
    <location>
        <begin position="37"/>
        <end position="56"/>
    </location>
</feature>
<keyword evidence="1" id="KW-0472">Membrane</keyword>
<reference evidence="2 3" key="1">
    <citation type="submission" date="2014-12" db="EMBL/GenBank/DDBJ databases">
        <title>Complete genome sequence of Herbaspirillum rubrisubalbicans Os38.</title>
        <authorList>
            <person name="Chen M."/>
            <person name="An Q."/>
        </authorList>
    </citation>
    <scope>NUCLEOTIDE SEQUENCE [LARGE SCALE GENOMIC DNA]</scope>
    <source>
        <strain evidence="2 3">Os38</strain>
    </source>
</reference>
<keyword evidence="1" id="KW-1133">Transmembrane helix</keyword>
<keyword evidence="1" id="KW-0812">Transmembrane</keyword>
<gene>
    <name evidence="2" type="ORF">RB24_15380</name>
</gene>
<keyword evidence="3" id="KW-1185">Reference proteome</keyword>
<comment type="caution">
    <text evidence="2">The sequence shown here is derived from an EMBL/GenBank/DDBJ whole genome shotgun (WGS) entry which is preliminary data.</text>
</comment>
<feature type="transmembrane region" description="Helical" evidence="1">
    <location>
        <begin position="87"/>
        <end position="110"/>
    </location>
</feature>
<evidence type="ECO:0000313" key="3">
    <source>
        <dbReference type="Proteomes" id="UP000248631"/>
    </source>
</evidence>
<dbReference type="Proteomes" id="UP000248631">
    <property type="component" value="Unassembled WGS sequence"/>
</dbReference>
<evidence type="ECO:0000256" key="1">
    <source>
        <dbReference type="SAM" id="Phobius"/>
    </source>
</evidence>